<feature type="domain" description="RDD" evidence="7">
    <location>
        <begin position="72"/>
        <end position="201"/>
    </location>
</feature>
<dbReference type="Proteomes" id="UP000199409">
    <property type="component" value="Unassembled WGS sequence"/>
</dbReference>
<feature type="transmembrane region" description="Helical" evidence="6">
    <location>
        <begin position="85"/>
        <end position="107"/>
    </location>
</feature>
<evidence type="ECO:0000256" key="2">
    <source>
        <dbReference type="ARBA" id="ARBA00022475"/>
    </source>
</evidence>
<dbReference type="GO" id="GO:0005886">
    <property type="term" value="C:plasma membrane"/>
    <property type="evidence" value="ECO:0007669"/>
    <property type="project" value="UniProtKB-SubCell"/>
</dbReference>
<reference evidence="8 9" key="1">
    <citation type="submission" date="2016-10" db="EMBL/GenBank/DDBJ databases">
        <authorList>
            <person name="de Groot N.N."/>
        </authorList>
    </citation>
    <scope>NUCLEOTIDE SEQUENCE [LARGE SCALE GENOMIC DNA]</scope>
    <source>
        <strain evidence="8 9">DSM 7343</strain>
    </source>
</reference>
<evidence type="ECO:0000256" key="4">
    <source>
        <dbReference type="ARBA" id="ARBA00022989"/>
    </source>
</evidence>
<keyword evidence="2" id="KW-1003">Cell membrane</keyword>
<dbReference type="InterPro" id="IPR051791">
    <property type="entry name" value="Pra-immunoreactive"/>
</dbReference>
<evidence type="ECO:0000313" key="9">
    <source>
        <dbReference type="Proteomes" id="UP000199409"/>
    </source>
</evidence>
<evidence type="ECO:0000313" key="8">
    <source>
        <dbReference type="EMBL" id="SDZ79328.1"/>
    </source>
</evidence>
<dbReference type="EMBL" id="FNQN01000001">
    <property type="protein sequence ID" value="SDZ79328.1"/>
    <property type="molecule type" value="Genomic_DNA"/>
</dbReference>
<dbReference type="InterPro" id="IPR011723">
    <property type="entry name" value="Znf/thioredoxin_put"/>
</dbReference>
<feature type="transmembrane region" description="Helical" evidence="6">
    <location>
        <begin position="170"/>
        <end position="189"/>
    </location>
</feature>
<evidence type="ECO:0000256" key="3">
    <source>
        <dbReference type="ARBA" id="ARBA00022692"/>
    </source>
</evidence>
<dbReference type="Pfam" id="PF06271">
    <property type="entry name" value="RDD"/>
    <property type="match status" value="1"/>
</dbReference>
<evidence type="ECO:0000256" key="6">
    <source>
        <dbReference type="SAM" id="Phobius"/>
    </source>
</evidence>
<organism evidence="8 9">
    <name type="scientific">Desulfuromusa kysingii</name>
    <dbReference type="NCBI Taxonomy" id="37625"/>
    <lineage>
        <taxon>Bacteria</taxon>
        <taxon>Pseudomonadati</taxon>
        <taxon>Thermodesulfobacteriota</taxon>
        <taxon>Desulfuromonadia</taxon>
        <taxon>Desulfuromonadales</taxon>
        <taxon>Geopsychrobacteraceae</taxon>
        <taxon>Desulfuromusa</taxon>
    </lineage>
</organism>
<dbReference type="OrthoDB" id="9787732at2"/>
<dbReference type="InterPro" id="IPR010432">
    <property type="entry name" value="RDD"/>
</dbReference>
<sequence length="208" mass="22894">MQITCPHCGFNKVVDQVPENARQVYCPRCKTSFPLHPTDTEPQAKVAAKDSQTDVLRAPISPHAEIDALPKAGFWMRLVATTIDAFIVLVLQLLFGALLAFTGGIAANYQGASVNIATLVQLFSFVLSFAYYIIFTGSCGQTPGKMALRIKVIRRDGSQISYLRAAFREVPAKFISGIIFGIGYLMVAFDEQKQGLHDRMADTYVIKL</sequence>
<keyword evidence="9" id="KW-1185">Reference proteome</keyword>
<proteinExistence type="predicted"/>
<dbReference type="PANTHER" id="PTHR36115:SF4">
    <property type="entry name" value="MEMBRANE PROTEIN"/>
    <property type="match status" value="1"/>
</dbReference>
<evidence type="ECO:0000259" key="7">
    <source>
        <dbReference type="Pfam" id="PF06271"/>
    </source>
</evidence>
<keyword evidence="5 6" id="KW-0472">Membrane</keyword>
<accession>A0A1H3VZ51</accession>
<comment type="subcellular location">
    <subcellularLocation>
        <location evidence="1">Cell membrane</location>
        <topology evidence="1">Multi-pass membrane protein</topology>
    </subcellularLocation>
</comment>
<keyword evidence="4 6" id="KW-1133">Transmembrane helix</keyword>
<evidence type="ECO:0000256" key="5">
    <source>
        <dbReference type="ARBA" id="ARBA00023136"/>
    </source>
</evidence>
<dbReference type="AlphaFoldDB" id="A0A1H3VZ51"/>
<protein>
    <submittedName>
        <fullName evidence="8">MJ0042 family finger-like domain-containing protein</fullName>
    </submittedName>
</protein>
<dbReference type="NCBIfam" id="TIGR02098">
    <property type="entry name" value="MJ0042_CXXC"/>
    <property type="match status" value="1"/>
</dbReference>
<evidence type="ECO:0000256" key="1">
    <source>
        <dbReference type="ARBA" id="ARBA00004651"/>
    </source>
</evidence>
<dbReference type="PANTHER" id="PTHR36115">
    <property type="entry name" value="PROLINE-RICH ANTIGEN HOMOLOG-RELATED"/>
    <property type="match status" value="1"/>
</dbReference>
<feature type="transmembrane region" description="Helical" evidence="6">
    <location>
        <begin position="114"/>
        <end position="134"/>
    </location>
</feature>
<dbReference type="RefSeq" id="WP_092344191.1">
    <property type="nucleotide sequence ID" value="NZ_FNQN01000001.1"/>
</dbReference>
<name>A0A1H3VZ51_9BACT</name>
<keyword evidence="3 6" id="KW-0812">Transmembrane</keyword>
<gene>
    <name evidence="8" type="ORF">SAMN05660420_00336</name>
</gene>
<dbReference type="STRING" id="37625.SAMN05660420_00336"/>